<dbReference type="InterPro" id="IPR025943">
    <property type="entry name" value="Sigma_54_int_dom_ATP-bd_2"/>
</dbReference>
<evidence type="ECO:0000313" key="9">
    <source>
        <dbReference type="EMBL" id="TLS68225.1"/>
    </source>
</evidence>
<organism evidence="9 10">
    <name type="scientific">Mariprofundus erugo</name>
    <dbReference type="NCBI Taxonomy" id="2528639"/>
    <lineage>
        <taxon>Bacteria</taxon>
        <taxon>Pseudomonadati</taxon>
        <taxon>Pseudomonadota</taxon>
        <taxon>Candidatius Mariprofundia</taxon>
        <taxon>Mariprofundales</taxon>
        <taxon>Mariprofundaceae</taxon>
        <taxon>Mariprofundus</taxon>
    </lineage>
</organism>
<evidence type="ECO:0000256" key="3">
    <source>
        <dbReference type="ARBA" id="ARBA00023015"/>
    </source>
</evidence>
<dbReference type="InterPro" id="IPR009057">
    <property type="entry name" value="Homeodomain-like_sf"/>
</dbReference>
<name>A0A5R9GT34_9PROT</name>
<dbReference type="GO" id="GO:0043565">
    <property type="term" value="F:sequence-specific DNA binding"/>
    <property type="evidence" value="ECO:0007669"/>
    <property type="project" value="InterPro"/>
</dbReference>
<dbReference type="SUPFAM" id="SSF46689">
    <property type="entry name" value="Homeodomain-like"/>
    <property type="match status" value="1"/>
</dbReference>
<dbReference type="InterPro" id="IPR027417">
    <property type="entry name" value="P-loop_NTPase"/>
</dbReference>
<dbReference type="Gene3D" id="3.40.50.2300">
    <property type="match status" value="1"/>
</dbReference>
<protein>
    <submittedName>
        <fullName evidence="9">Sigma-54-dependent Fis family transcriptional regulator</fullName>
    </submittedName>
</protein>
<dbReference type="SUPFAM" id="SSF52172">
    <property type="entry name" value="CheY-like"/>
    <property type="match status" value="1"/>
</dbReference>
<dbReference type="GO" id="GO:0006355">
    <property type="term" value="P:regulation of DNA-templated transcription"/>
    <property type="evidence" value="ECO:0007669"/>
    <property type="project" value="InterPro"/>
</dbReference>
<evidence type="ECO:0000256" key="5">
    <source>
        <dbReference type="ARBA" id="ARBA00023163"/>
    </source>
</evidence>
<dbReference type="Pfam" id="PF00158">
    <property type="entry name" value="Sigma54_activat"/>
    <property type="match status" value="1"/>
</dbReference>
<evidence type="ECO:0000256" key="6">
    <source>
        <dbReference type="PROSITE-ProRule" id="PRU00169"/>
    </source>
</evidence>
<dbReference type="OrthoDB" id="5287973at2"/>
<dbReference type="Pfam" id="PF02954">
    <property type="entry name" value="HTH_8"/>
    <property type="match status" value="1"/>
</dbReference>
<evidence type="ECO:0000313" key="10">
    <source>
        <dbReference type="Proteomes" id="UP000306585"/>
    </source>
</evidence>
<evidence type="ECO:0000259" key="8">
    <source>
        <dbReference type="PROSITE" id="PS50110"/>
    </source>
</evidence>
<dbReference type="PROSITE" id="PS00676">
    <property type="entry name" value="SIGMA54_INTERACT_2"/>
    <property type="match status" value="1"/>
</dbReference>
<feature type="domain" description="Sigma-54 factor interaction" evidence="7">
    <location>
        <begin position="143"/>
        <end position="368"/>
    </location>
</feature>
<dbReference type="PROSITE" id="PS50045">
    <property type="entry name" value="SIGMA54_INTERACT_4"/>
    <property type="match status" value="1"/>
</dbReference>
<dbReference type="Gene3D" id="1.10.8.60">
    <property type="match status" value="1"/>
</dbReference>
<dbReference type="AlphaFoldDB" id="A0A5R9GT34"/>
<keyword evidence="2" id="KW-0067">ATP-binding</keyword>
<dbReference type="EMBL" id="VBRY01000003">
    <property type="protein sequence ID" value="TLS68225.1"/>
    <property type="molecule type" value="Genomic_DNA"/>
</dbReference>
<accession>A0A5R9GT34</accession>
<keyword evidence="6" id="KW-0597">Phosphoprotein</keyword>
<dbReference type="InterPro" id="IPR002078">
    <property type="entry name" value="Sigma_54_int"/>
</dbReference>
<evidence type="ECO:0000256" key="2">
    <source>
        <dbReference type="ARBA" id="ARBA00022840"/>
    </source>
</evidence>
<keyword evidence="3" id="KW-0805">Transcription regulation</keyword>
<dbReference type="InterPro" id="IPR011006">
    <property type="entry name" value="CheY-like_superfamily"/>
</dbReference>
<evidence type="ECO:0000259" key="7">
    <source>
        <dbReference type="PROSITE" id="PS50045"/>
    </source>
</evidence>
<comment type="caution">
    <text evidence="9">The sequence shown here is derived from an EMBL/GenBank/DDBJ whole genome shotgun (WGS) entry which is preliminary data.</text>
</comment>
<dbReference type="PANTHER" id="PTHR32071">
    <property type="entry name" value="TRANSCRIPTIONAL REGULATORY PROTEIN"/>
    <property type="match status" value="1"/>
</dbReference>
<dbReference type="PROSITE" id="PS50110">
    <property type="entry name" value="RESPONSE_REGULATORY"/>
    <property type="match status" value="1"/>
</dbReference>
<dbReference type="SMART" id="SM00382">
    <property type="entry name" value="AAA"/>
    <property type="match status" value="1"/>
</dbReference>
<dbReference type="Gene3D" id="3.40.50.300">
    <property type="entry name" value="P-loop containing nucleotide triphosphate hydrolases"/>
    <property type="match status" value="1"/>
</dbReference>
<dbReference type="GO" id="GO:0005524">
    <property type="term" value="F:ATP binding"/>
    <property type="evidence" value="ECO:0007669"/>
    <property type="project" value="UniProtKB-KW"/>
</dbReference>
<dbReference type="Gene3D" id="1.10.10.60">
    <property type="entry name" value="Homeodomain-like"/>
    <property type="match status" value="1"/>
</dbReference>
<proteinExistence type="predicted"/>
<dbReference type="Proteomes" id="UP000306585">
    <property type="component" value="Unassembled WGS sequence"/>
</dbReference>
<dbReference type="SUPFAM" id="SSF52540">
    <property type="entry name" value="P-loop containing nucleoside triphosphate hydrolases"/>
    <property type="match status" value="1"/>
</dbReference>
<keyword evidence="4" id="KW-0238">DNA-binding</keyword>
<dbReference type="Pfam" id="PF00072">
    <property type="entry name" value="Response_reg"/>
    <property type="match status" value="1"/>
</dbReference>
<dbReference type="SMART" id="SM00448">
    <property type="entry name" value="REC"/>
    <property type="match status" value="1"/>
</dbReference>
<sequence>MADLLLVEDEANARRILSLGLELQGHRVTACGSVAEAEASMRATPFDVVLTDLRMDGHDAGLEVIAICRQLQPAARVLLLTAYASAETAVAAMKQGAYDYLTKPVSGEELAAAVERALFDVAGSHASTSSAGGEEEDGSENTLIGHSDAMRRVRDRLQRAAKSTFTVLISGESGTGKELAARYVHAASARSKGVFVPVHCGAIPEGLFESELFGHRRGAFTGAEFDRVGLIEAAAGGTLFLDEIGEMPLPAQVKLLRALQERRIRRVGDDCERDVDIRVIAATNRDLEAEVRRGTFREDLFFRLNVVPVHMPALRQRREDIPELARAIVRRWSEGRVRLSEPCLTRLMTLPFMGNVRELENLLQRMLALSDSQELDIALLDEMYSGLHSAPQVSLQSLHDDGVSLDAWLEASERQMIDQALMKTGGNITRAAEELGVSFRSLRYRLKKSGLDGDQE</sequence>
<reference evidence="9 10" key="1">
    <citation type="journal article" date="2019" name="Appl. Environ. Microbiol.">
        <title>Environmental Evidence and Genomic Insight of Iron-oxidizing Bacteria Preference Towards More Corrosion Resistant Stainless Steel at Higher Salinities.</title>
        <authorList>
            <person name="Garrison C.E."/>
            <person name="Price K.A."/>
            <person name="Field E.K."/>
        </authorList>
    </citation>
    <scope>NUCLEOTIDE SEQUENCE [LARGE SCALE GENOMIC DNA]</scope>
    <source>
        <strain evidence="9 10">P3</strain>
    </source>
</reference>
<dbReference type="Pfam" id="PF25601">
    <property type="entry name" value="AAA_lid_14"/>
    <property type="match status" value="1"/>
</dbReference>
<dbReference type="InterPro" id="IPR003593">
    <property type="entry name" value="AAA+_ATPase"/>
</dbReference>
<feature type="domain" description="Response regulatory" evidence="8">
    <location>
        <begin position="3"/>
        <end position="118"/>
    </location>
</feature>
<keyword evidence="1" id="KW-0547">Nucleotide-binding</keyword>
<keyword evidence="10" id="KW-1185">Reference proteome</keyword>
<evidence type="ECO:0000256" key="4">
    <source>
        <dbReference type="ARBA" id="ARBA00023125"/>
    </source>
</evidence>
<dbReference type="CDD" id="cd00009">
    <property type="entry name" value="AAA"/>
    <property type="match status" value="1"/>
</dbReference>
<dbReference type="InterPro" id="IPR058031">
    <property type="entry name" value="AAA_lid_NorR"/>
</dbReference>
<feature type="modified residue" description="4-aspartylphosphate" evidence="6">
    <location>
        <position position="52"/>
    </location>
</feature>
<dbReference type="InterPro" id="IPR002197">
    <property type="entry name" value="HTH_Fis"/>
</dbReference>
<gene>
    <name evidence="9" type="ORF">FEF65_04315</name>
</gene>
<evidence type="ECO:0000256" key="1">
    <source>
        <dbReference type="ARBA" id="ARBA00022741"/>
    </source>
</evidence>
<dbReference type="GO" id="GO:0000160">
    <property type="term" value="P:phosphorelay signal transduction system"/>
    <property type="evidence" value="ECO:0007669"/>
    <property type="project" value="InterPro"/>
</dbReference>
<dbReference type="InterPro" id="IPR001789">
    <property type="entry name" value="Sig_transdc_resp-reg_receiver"/>
</dbReference>
<dbReference type="FunFam" id="3.40.50.300:FF:000006">
    <property type="entry name" value="DNA-binding transcriptional regulator NtrC"/>
    <property type="match status" value="1"/>
</dbReference>
<dbReference type="PRINTS" id="PR01590">
    <property type="entry name" value="HTHFIS"/>
</dbReference>
<keyword evidence="5" id="KW-0804">Transcription</keyword>
<dbReference type="RefSeq" id="WP_138238560.1">
    <property type="nucleotide sequence ID" value="NZ_VBRY01000003.1"/>
</dbReference>
<dbReference type="PANTHER" id="PTHR32071:SF117">
    <property type="entry name" value="PTS-DEPENDENT DIHYDROXYACETONE KINASE OPERON REGULATORY PROTEIN-RELATED"/>
    <property type="match status" value="1"/>
</dbReference>